<feature type="compositionally biased region" description="Acidic residues" evidence="1">
    <location>
        <begin position="53"/>
        <end position="65"/>
    </location>
</feature>
<dbReference type="Proteomes" id="UP001221142">
    <property type="component" value="Unassembled WGS sequence"/>
</dbReference>
<reference evidence="2" key="1">
    <citation type="submission" date="2023-03" db="EMBL/GenBank/DDBJ databases">
        <title>Massive genome expansion in bonnet fungi (Mycena s.s.) driven by repeated elements and novel gene families across ecological guilds.</title>
        <authorList>
            <consortium name="Lawrence Berkeley National Laboratory"/>
            <person name="Harder C.B."/>
            <person name="Miyauchi S."/>
            <person name="Viragh M."/>
            <person name="Kuo A."/>
            <person name="Thoen E."/>
            <person name="Andreopoulos B."/>
            <person name="Lu D."/>
            <person name="Skrede I."/>
            <person name="Drula E."/>
            <person name="Henrissat B."/>
            <person name="Morin E."/>
            <person name="Kohler A."/>
            <person name="Barry K."/>
            <person name="LaButti K."/>
            <person name="Morin E."/>
            <person name="Salamov A."/>
            <person name="Lipzen A."/>
            <person name="Mereny Z."/>
            <person name="Hegedus B."/>
            <person name="Baldrian P."/>
            <person name="Stursova M."/>
            <person name="Weitz H."/>
            <person name="Taylor A."/>
            <person name="Grigoriev I.V."/>
            <person name="Nagy L.G."/>
            <person name="Martin F."/>
            <person name="Kauserud H."/>
        </authorList>
    </citation>
    <scope>NUCLEOTIDE SEQUENCE</scope>
    <source>
        <strain evidence="2">9284</strain>
    </source>
</reference>
<feature type="compositionally biased region" description="Polar residues" evidence="1">
    <location>
        <begin position="74"/>
        <end position="83"/>
    </location>
</feature>
<evidence type="ECO:0000256" key="1">
    <source>
        <dbReference type="SAM" id="MobiDB-lite"/>
    </source>
</evidence>
<feature type="compositionally biased region" description="Basic residues" evidence="1">
    <location>
        <begin position="108"/>
        <end position="120"/>
    </location>
</feature>
<dbReference type="AlphaFoldDB" id="A0AAD7FEW2"/>
<feature type="compositionally biased region" description="Polar residues" evidence="1">
    <location>
        <begin position="91"/>
        <end position="107"/>
    </location>
</feature>
<dbReference type="EMBL" id="JARKIF010000026">
    <property type="protein sequence ID" value="KAJ7614548.1"/>
    <property type="molecule type" value="Genomic_DNA"/>
</dbReference>
<feature type="region of interest" description="Disordered" evidence="1">
    <location>
        <begin position="1"/>
        <end position="165"/>
    </location>
</feature>
<organism evidence="2 3">
    <name type="scientific">Roridomyces roridus</name>
    <dbReference type="NCBI Taxonomy" id="1738132"/>
    <lineage>
        <taxon>Eukaryota</taxon>
        <taxon>Fungi</taxon>
        <taxon>Dikarya</taxon>
        <taxon>Basidiomycota</taxon>
        <taxon>Agaricomycotina</taxon>
        <taxon>Agaricomycetes</taxon>
        <taxon>Agaricomycetidae</taxon>
        <taxon>Agaricales</taxon>
        <taxon>Marasmiineae</taxon>
        <taxon>Mycenaceae</taxon>
        <taxon>Roridomyces</taxon>
    </lineage>
</organism>
<protein>
    <submittedName>
        <fullName evidence="2">Uncharacterized protein</fullName>
    </submittedName>
</protein>
<gene>
    <name evidence="2" type="ORF">FB45DRAFT_937207</name>
</gene>
<comment type="caution">
    <text evidence="2">The sequence shown here is derived from an EMBL/GenBank/DDBJ whole genome shotgun (WGS) entry which is preliminary data.</text>
</comment>
<keyword evidence="3" id="KW-1185">Reference proteome</keyword>
<feature type="compositionally biased region" description="Acidic residues" evidence="1">
    <location>
        <begin position="145"/>
        <end position="154"/>
    </location>
</feature>
<name>A0AAD7FEW2_9AGAR</name>
<proteinExistence type="predicted"/>
<evidence type="ECO:0000313" key="3">
    <source>
        <dbReference type="Proteomes" id="UP001221142"/>
    </source>
</evidence>
<evidence type="ECO:0000313" key="2">
    <source>
        <dbReference type="EMBL" id="KAJ7614548.1"/>
    </source>
</evidence>
<feature type="compositionally biased region" description="Low complexity" evidence="1">
    <location>
        <begin position="155"/>
        <end position="165"/>
    </location>
</feature>
<sequence length="202" mass="22638">MTRSSSPNGAIEFSYEFPRASTSALPVPTPRRPRSPQSHTLRRPSPTRHYQSDIDDDGADDDDESFGYSHFRPTGNQWAQAPQPSYAFPSSFDSEMSALSSVTSQSHAPKKIRKAHHHARASFDEPPSPSYSYDIFDEASSYSDSDVEDDDEAIPEPTTPSSSPCTSLRREWVALSLRVQFGVFRAKRRIRNMHTIARVTSL</sequence>
<accession>A0AAD7FEW2</accession>